<dbReference type="HAMAP" id="MF_00693">
    <property type="entry name" value="Transcrip_reg_TACO1"/>
    <property type="match status" value="1"/>
</dbReference>
<dbReference type="InterPro" id="IPR048300">
    <property type="entry name" value="TACO1_YebC-like_2nd/3rd_dom"/>
</dbReference>
<evidence type="ECO:0000313" key="7">
    <source>
        <dbReference type="EMBL" id="SYX90027.1"/>
    </source>
</evidence>
<dbReference type="PANTHER" id="PTHR12532">
    <property type="entry name" value="TRANSLATIONAL ACTIVATOR OF CYTOCHROME C OXIDASE 1"/>
    <property type="match status" value="1"/>
</dbReference>
<dbReference type="Proteomes" id="UP000263595">
    <property type="component" value="Unassembled WGS sequence"/>
</dbReference>
<dbReference type="SUPFAM" id="SSF75625">
    <property type="entry name" value="YebC-like"/>
    <property type="match status" value="1"/>
</dbReference>
<evidence type="ECO:0000256" key="4">
    <source>
        <dbReference type="HAMAP-Rule" id="MF_00693"/>
    </source>
</evidence>
<protein>
    <recommendedName>
        <fullName evidence="4">Probable transcriptional regulatory protein CCOS865_02293</fullName>
    </recommendedName>
</protein>
<dbReference type="AlphaFoldDB" id="A0A383RSH2"/>
<keyword evidence="4" id="KW-0963">Cytoplasm</keyword>
<dbReference type="RefSeq" id="WP_119140844.1">
    <property type="nucleotide sequence ID" value="NZ_CBCSFL010000022.1"/>
</dbReference>
<dbReference type="GO" id="GO:0005737">
    <property type="term" value="C:cytoplasm"/>
    <property type="evidence" value="ECO:0007669"/>
    <property type="project" value="UniProtKB-SubCell"/>
</dbReference>
<dbReference type="Pfam" id="PF20772">
    <property type="entry name" value="TACO1_YebC_N"/>
    <property type="match status" value="1"/>
</dbReference>
<reference evidence="8" key="1">
    <citation type="submission" date="2018-08" db="EMBL/GenBank/DDBJ databases">
        <authorList>
            <person name="Blom J."/>
        </authorList>
    </citation>
    <scope>NUCLEOTIDE SEQUENCE [LARGE SCALE GENOMIC DNA]</scope>
    <source>
        <strain evidence="8">CCOS 865</strain>
    </source>
</reference>
<keyword evidence="4" id="KW-0238">DNA-binding</keyword>
<evidence type="ECO:0000256" key="3">
    <source>
        <dbReference type="ARBA" id="ARBA00023163"/>
    </source>
</evidence>
<dbReference type="GO" id="GO:0006355">
    <property type="term" value="P:regulation of DNA-templated transcription"/>
    <property type="evidence" value="ECO:0007669"/>
    <property type="project" value="UniProtKB-UniRule"/>
</dbReference>
<dbReference type="InterPro" id="IPR029072">
    <property type="entry name" value="YebC-like"/>
</dbReference>
<dbReference type="Pfam" id="PF01709">
    <property type="entry name" value="Transcrip_reg"/>
    <property type="match status" value="1"/>
</dbReference>
<evidence type="ECO:0000256" key="1">
    <source>
        <dbReference type="ARBA" id="ARBA00008724"/>
    </source>
</evidence>
<feature type="domain" description="TACO1/YebC-like N-terminal" evidence="6">
    <location>
        <begin position="7"/>
        <end position="70"/>
    </location>
</feature>
<comment type="subcellular location">
    <subcellularLocation>
        <location evidence="4">Cytoplasm</location>
    </subcellularLocation>
</comment>
<dbReference type="InterPro" id="IPR002876">
    <property type="entry name" value="Transcrip_reg_TACO1-like"/>
</dbReference>
<feature type="domain" description="TACO1/YebC-like second and third" evidence="5">
    <location>
        <begin position="78"/>
        <end position="233"/>
    </location>
</feature>
<dbReference type="InterPro" id="IPR026564">
    <property type="entry name" value="Transcrip_reg_TACO1-like_dom3"/>
</dbReference>
<evidence type="ECO:0000259" key="6">
    <source>
        <dbReference type="Pfam" id="PF20772"/>
    </source>
</evidence>
<gene>
    <name evidence="7" type="ORF">CCOS865_02293</name>
</gene>
<dbReference type="InterPro" id="IPR049083">
    <property type="entry name" value="TACO1_YebC_N"/>
</dbReference>
<dbReference type="GO" id="GO:0003677">
    <property type="term" value="F:DNA binding"/>
    <property type="evidence" value="ECO:0007669"/>
    <property type="project" value="UniProtKB-UniRule"/>
</dbReference>
<dbReference type="Gene3D" id="1.10.10.200">
    <property type="match status" value="1"/>
</dbReference>
<dbReference type="PANTHER" id="PTHR12532:SF0">
    <property type="entry name" value="TRANSLATIONAL ACTIVATOR OF CYTOCHROME C OXIDASE 1"/>
    <property type="match status" value="1"/>
</dbReference>
<evidence type="ECO:0000259" key="5">
    <source>
        <dbReference type="Pfam" id="PF01709"/>
    </source>
</evidence>
<organism evidence="7 8">
    <name type="scientific">Pseudomonas reidholzensis</name>
    <dbReference type="NCBI Taxonomy" id="1785162"/>
    <lineage>
        <taxon>Bacteria</taxon>
        <taxon>Pseudomonadati</taxon>
        <taxon>Pseudomonadota</taxon>
        <taxon>Gammaproteobacteria</taxon>
        <taxon>Pseudomonadales</taxon>
        <taxon>Pseudomonadaceae</taxon>
        <taxon>Pseudomonas</taxon>
    </lineage>
</organism>
<dbReference type="Gene3D" id="3.30.70.980">
    <property type="match status" value="2"/>
</dbReference>
<accession>A0A383RSH2</accession>
<keyword evidence="8" id="KW-1185">Reference proteome</keyword>
<comment type="similarity">
    <text evidence="1 4">Belongs to the TACO1 family.</text>
</comment>
<evidence type="ECO:0000313" key="8">
    <source>
        <dbReference type="Proteomes" id="UP000263595"/>
    </source>
</evidence>
<evidence type="ECO:0000256" key="2">
    <source>
        <dbReference type="ARBA" id="ARBA00023015"/>
    </source>
</evidence>
<keyword evidence="2 4" id="KW-0805">Transcription regulation</keyword>
<keyword evidence="3 4" id="KW-0804">Transcription</keyword>
<proteinExistence type="inferred from homology"/>
<name>A0A383RSH2_9PSED</name>
<dbReference type="EMBL" id="UNOZ01000013">
    <property type="protein sequence ID" value="SYX90027.1"/>
    <property type="molecule type" value="Genomic_DNA"/>
</dbReference>
<dbReference type="OrthoDB" id="9781053at2"/>
<dbReference type="NCBIfam" id="NF009044">
    <property type="entry name" value="PRK12378.1"/>
    <property type="match status" value="1"/>
</dbReference>
<dbReference type="InterPro" id="IPR017856">
    <property type="entry name" value="Integrase-like_N"/>
</dbReference>
<sequence length="237" mass="25205">MGAQWKAKHREVAANAKGKIMGKLAKEIQIAAKSGADPDSNSRLRLAIDQAKKASMTRETLERAIRKGAGLDGDAVQYTAVTYEGFAPHQVPLIVECLTDNVNRTVAQVRVLFRKGQLGASGSVAWDFNHVGLIEATPVNPDADRDEAAIEAGAQDVEAGEEEGSSLFITDPTDLDAVQKALPEQGFTVTSAKIGYTPKNPVSAASLSPEALEEVEAFLAAIDDNDDVQNVYVGLTD</sequence>